<accession>A0ABU7KI60</accession>
<dbReference type="Proteomes" id="UP001356095">
    <property type="component" value="Unassembled WGS sequence"/>
</dbReference>
<protein>
    <submittedName>
        <fullName evidence="1">Uncharacterized protein</fullName>
    </submittedName>
</protein>
<evidence type="ECO:0000313" key="1">
    <source>
        <dbReference type="EMBL" id="MEE2041262.1"/>
    </source>
</evidence>
<organism evidence="1 2">
    <name type="scientific">Nocardiopsis codii</name>
    <dbReference type="NCBI Taxonomy" id="3065942"/>
    <lineage>
        <taxon>Bacteria</taxon>
        <taxon>Bacillati</taxon>
        <taxon>Actinomycetota</taxon>
        <taxon>Actinomycetes</taxon>
        <taxon>Streptosporangiales</taxon>
        <taxon>Nocardiopsidaceae</taxon>
        <taxon>Nocardiopsis</taxon>
    </lineage>
</organism>
<dbReference type="EMBL" id="JAUZMY010000045">
    <property type="protein sequence ID" value="MEE2041262.1"/>
    <property type="molecule type" value="Genomic_DNA"/>
</dbReference>
<sequence length="74" mass="8151">MSAALVDVVEHARAHADGAAYGLPDHVVDHVVDQWLDHARATGTRPPWATIRAMLVHRALGDRWHPPTTEETTP</sequence>
<evidence type="ECO:0000313" key="2">
    <source>
        <dbReference type="Proteomes" id="UP001356095"/>
    </source>
</evidence>
<reference evidence="1 2" key="1">
    <citation type="submission" date="2023-08" db="EMBL/GenBank/DDBJ databases">
        <authorList>
            <person name="Girao M."/>
            <person name="Carvalho M.F."/>
        </authorList>
    </citation>
    <scope>NUCLEOTIDE SEQUENCE [LARGE SCALE GENOMIC DNA]</scope>
    <source>
        <strain evidence="1 2">CT-R113</strain>
    </source>
</reference>
<comment type="caution">
    <text evidence="1">The sequence shown here is derived from an EMBL/GenBank/DDBJ whole genome shotgun (WGS) entry which is preliminary data.</text>
</comment>
<name>A0ABU7KI60_9ACTN</name>
<dbReference type="RefSeq" id="WP_330095022.1">
    <property type="nucleotide sequence ID" value="NZ_JAUZMY010000045.1"/>
</dbReference>
<gene>
    <name evidence="1" type="ORF">Q8791_28960</name>
</gene>
<proteinExistence type="predicted"/>
<keyword evidence="2" id="KW-1185">Reference proteome</keyword>